<feature type="transmembrane region" description="Helical" evidence="12">
    <location>
        <begin position="93"/>
        <end position="111"/>
    </location>
</feature>
<sequence>MTAPQEPLYQTDNPHHIDPDQIIKQLDSPTKGLSQSEAQRRLEKVGYNRLPAAEKEGILKRFFKHFHNLLIYVLLAAALLTALLGHWIDTGVILAVVIINAAIGFIQEGKAEEALEGIRKMLSLQALVLREGRWVEINAEELVPGDRVKLRSGNRVPADMRLIETTHLQIEESALTGESMAADKSTAAVAADAGIGDRYGMAFSGTLITTGRGIGVVTATGIHTEIGRINTMIAEVEKIATPLTRQMNSFGKLLSVVIVGMAVVMWFIGWFFHEYTVGELFLSAIGFAVAAIPEGLPAIFTITLALGVQRMARRNAITRRLSAIETLGSVTVICSDKTGTLTRNEMTARHLVTAGDSYEVGGTGYAPEGIITHQDHGDKALNFKEHPEVFNLIETMAVCNDSEIVEKDQQWQVTGEPTEGALRTLAAKAAVDDSHYERVATIPFESHNKFMATLNRVADGELMIFVKGAPDQLLDRSSFQRSTANGDEPLDRSFWEDHVEKLSSQGLRVLAAAVRPAKEGQDALNISDIDSDLTFLGLVGIIDPPRPEAINSIAICHQAGIQVKMITGDHAGTAVAIGREMGITETDQVITGTELEKASDEELHQLAKDYNIFARTSPEHKLRLVKALQANGEVVAMTGDGVNDAPALKRADVGIAMGIKGTEATKEAAEVVLADDNFTSIERAIEEGRTIYDNLRKAILFILPTNGAEGLVILTAIILGIALPLTPVQILWVNMVTAVTLALALAFEPPEPGVMERPPRQPGTSILGGIFVWRIIFVSILIGGATIAIFLYERSLDLSLDMARTLAVNTLVCGQAFYLFNSRYLKRTSLKPGRLIANPAAWVAVAVLACFQLLFVYAPIMQLWFGSAPLEARHWLIPLGIGAAVFLIVEAEKLLTRRWL</sequence>
<dbReference type="GO" id="GO:0005391">
    <property type="term" value="F:P-type sodium:potassium-exchanging transporter activity"/>
    <property type="evidence" value="ECO:0007669"/>
    <property type="project" value="TreeGrafter"/>
</dbReference>
<evidence type="ECO:0000256" key="9">
    <source>
        <dbReference type="ARBA" id="ARBA00022967"/>
    </source>
</evidence>
<keyword evidence="7" id="KW-0067">ATP-binding</keyword>
<dbReference type="FunFam" id="2.70.150.10:FF:000160">
    <property type="entry name" value="Sarcoplasmic/endoplasmic reticulum calcium ATPase 1"/>
    <property type="match status" value="1"/>
</dbReference>
<evidence type="ECO:0000313" key="15">
    <source>
        <dbReference type="Proteomes" id="UP000632828"/>
    </source>
</evidence>
<dbReference type="Pfam" id="PF08282">
    <property type="entry name" value="Hydrolase_3"/>
    <property type="match status" value="1"/>
</dbReference>
<keyword evidence="11 12" id="KW-0472">Membrane</keyword>
<keyword evidence="6" id="KW-0547">Nucleotide-binding</keyword>
<feature type="transmembrane region" description="Helical" evidence="12">
    <location>
        <begin position="69"/>
        <end position="87"/>
    </location>
</feature>
<protein>
    <submittedName>
        <fullName evidence="14">Cation-transporting P-type ATPase</fullName>
    </submittedName>
</protein>
<dbReference type="GO" id="GO:0006883">
    <property type="term" value="P:intracellular sodium ion homeostasis"/>
    <property type="evidence" value="ECO:0007669"/>
    <property type="project" value="TreeGrafter"/>
</dbReference>
<evidence type="ECO:0000256" key="8">
    <source>
        <dbReference type="ARBA" id="ARBA00022842"/>
    </source>
</evidence>
<dbReference type="PRINTS" id="PR00120">
    <property type="entry name" value="HATPASE"/>
</dbReference>
<dbReference type="Pfam" id="PF13246">
    <property type="entry name" value="Cation_ATPase"/>
    <property type="match status" value="1"/>
</dbReference>
<dbReference type="SUPFAM" id="SSF81660">
    <property type="entry name" value="Metal cation-transporting ATPase, ATP-binding domain N"/>
    <property type="match status" value="1"/>
</dbReference>
<dbReference type="SFLD" id="SFLDG00002">
    <property type="entry name" value="C1.7:_P-type_atpase_like"/>
    <property type="match status" value="1"/>
</dbReference>
<keyword evidence="9" id="KW-1278">Translocase</keyword>
<dbReference type="Pfam" id="PF00690">
    <property type="entry name" value="Cation_ATPase_N"/>
    <property type="match status" value="1"/>
</dbReference>
<proteinExistence type="inferred from homology"/>
<gene>
    <name evidence="14" type="ORF">ICT70_13570</name>
</gene>
<feature type="transmembrane region" description="Helical" evidence="12">
    <location>
        <begin position="802"/>
        <end position="820"/>
    </location>
</feature>
<dbReference type="GO" id="GO:0005524">
    <property type="term" value="F:ATP binding"/>
    <property type="evidence" value="ECO:0007669"/>
    <property type="project" value="UniProtKB-KW"/>
</dbReference>
<dbReference type="InterPro" id="IPR023214">
    <property type="entry name" value="HAD_sf"/>
</dbReference>
<dbReference type="PRINTS" id="PR00119">
    <property type="entry name" value="CATATPASE"/>
</dbReference>
<comment type="caution">
    <text evidence="14">The sequence shown here is derived from an EMBL/GenBank/DDBJ whole genome shotgun (WGS) entry which is preliminary data.</text>
</comment>
<feature type="transmembrane region" description="Helical" evidence="12">
    <location>
        <begin position="840"/>
        <end position="860"/>
    </location>
</feature>
<evidence type="ECO:0000259" key="13">
    <source>
        <dbReference type="SMART" id="SM00831"/>
    </source>
</evidence>
<feature type="transmembrane region" description="Helical" evidence="12">
    <location>
        <begin position="729"/>
        <end position="747"/>
    </location>
</feature>
<evidence type="ECO:0000256" key="12">
    <source>
        <dbReference type="SAM" id="Phobius"/>
    </source>
</evidence>
<dbReference type="Gene3D" id="3.40.1110.10">
    <property type="entry name" value="Calcium-transporting ATPase, cytoplasmic domain N"/>
    <property type="match status" value="1"/>
</dbReference>
<keyword evidence="5 12" id="KW-0812">Transmembrane</keyword>
<dbReference type="FunFam" id="3.40.50.1000:FF:000028">
    <property type="entry name" value="Calcium-transporting P-type ATPase, putative"/>
    <property type="match status" value="1"/>
</dbReference>
<evidence type="ECO:0000256" key="3">
    <source>
        <dbReference type="ARBA" id="ARBA00022475"/>
    </source>
</evidence>
<dbReference type="Gene3D" id="1.20.1110.10">
    <property type="entry name" value="Calcium-transporting ATPase, transmembrane domain"/>
    <property type="match status" value="1"/>
</dbReference>
<keyword evidence="3" id="KW-1003">Cell membrane</keyword>
<evidence type="ECO:0000256" key="10">
    <source>
        <dbReference type="ARBA" id="ARBA00022989"/>
    </source>
</evidence>
<feature type="transmembrane region" description="Helical" evidence="12">
    <location>
        <begin position="872"/>
        <end position="889"/>
    </location>
</feature>
<dbReference type="EMBL" id="JACWUN010000019">
    <property type="protein sequence ID" value="MBD1401690.1"/>
    <property type="molecule type" value="Genomic_DNA"/>
</dbReference>
<dbReference type="SFLD" id="SFLDS00003">
    <property type="entry name" value="Haloacid_Dehalogenase"/>
    <property type="match status" value="1"/>
</dbReference>
<name>A0A8J6QVH0_9BACT</name>
<dbReference type="GO" id="GO:0036376">
    <property type="term" value="P:sodium ion export across plasma membrane"/>
    <property type="evidence" value="ECO:0007669"/>
    <property type="project" value="TreeGrafter"/>
</dbReference>
<dbReference type="SUPFAM" id="SSF56784">
    <property type="entry name" value="HAD-like"/>
    <property type="match status" value="1"/>
</dbReference>
<dbReference type="InterPro" id="IPR018303">
    <property type="entry name" value="ATPase_P-typ_P_site"/>
</dbReference>
<dbReference type="CDD" id="cd02080">
    <property type="entry name" value="P-type_ATPase_cation"/>
    <property type="match status" value="1"/>
</dbReference>
<organism evidence="14 15">
    <name type="scientific">Pelovirga terrestris</name>
    <dbReference type="NCBI Taxonomy" id="2771352"/>
    <lineage>
        <taxon>Bacteria</taxon>
        <taxon>Pseudomonadati</taxon>
        <taxon>Thermodesulfobacteriota</taxon>
        <taxon>Desulfuromonadia</taxon>
        <taxon>Geobacterales</taxon>
        <taxon>Geobacteraceae</taxon>
        <taxon>Pelovirga</taxon>
    </lineage>
</organism>
<dbReference type="Gene3D" id="2.70.150.10">
    <property type="entry name" value="Calcium-transporting ATPase, cytoplasmic transduction domain A"/>
    <property type="match status" value="1"/>
</dbReference>
<dbReference type="InterPro" id="IPR006068">
    <property type="entry name" value="ATPase_P-typ_cation-transptr_C"/>
</dbReference>
<dbReference type="GO" id="GO:0005886">
    <property type="term" value="C:plasma membrane"/>
    <property type="evidence" value="ECO:0007669"/>
    <property type="project" value="UniProtKB-SubCell"/>
</dbReference>
<dbReference type="InterPro" id="IPR023298">
    <property type="entry name" value="ATPase_P-typ_TM_dom_sf"/>
</dbReference>
<dbReference type="SFLD" id="SFLDF00027">
    <property type="entry name" value="p-type_atpase"/>
    <property type="match status" value="1"/>
</dbReference>
<dbReference type="Gene3D" id="3.40.50.1000">
    <property type="entry name" value="HAD superfamily/HAD-like"/>
    <property type="match status" value="1"/>
</dbReference>
<keyword evidence="8" id="KW-0460">Magnesium</keyword>
<dbReference type="PANTHER" id="PTHR43294:SF21">
    <property type="entry name" value="CATION TRANSPORTING ATPASE"/>
    <property type="match status" value="1"/>
</dbReference>
<dbReference type="InterPro" id="IPR023299">
    <property type="entry name" value="ATPase_P-typ_cyto_dom_N"/>
</dbReference>
<evidence type="ECO:0000256" key="11">
    <source>
        <dbReference type="ARBA" id="ARBA00023136"/>
    </source>
</evidence>
<dbReference type="GO" id="GO:0030007">
    <property type="term" value="P:intracellular potassium ion homeostasis"/>
    <property type="evidence" value="ECO:0007669"/>
    <property type="project" value="TreeGrafter"/>
</dbReference>
<evidence type="ECO:0000256" key="6">
    <source>
        <dbReference type="ARBA" id="ARBA00022741"/>
    </source>
</evidence>
<dbReference type="RefSeq" id="WP_191157542.1">
    <property type="nucleotide sequence ID" value="NZ_JACWUN010000019.1"/>
</dbReference>
<dbReference type="NCBIfam" id="TIGR01494">
    <property type="entry name" value="ATPase_P-type"/>
    <property type="match status" value="2"/>
</dbReference>
<dbReference type="GO" id="GO:1902600">
    <property type="term" value="P:proton transmembrane transport"/>
    <property type="evidence" value="ECO:0007669"/>
    <property type="project" value="TreeGrafter"/>
</dbReference>
<dbReference type="GO" id="GO:0016887">
    <property type="term" value="F:ATP hydrolysis activity"/>
    <property type="evidence" value="ECO:0007669"/>
    <property type="project" value="InterPro"/>
</dbReference>
<keyword evidence="15" id="KW-1185">Reference proteome</keyword>
<feature type="domain" description="Cation-transporting P-type ATPase N-terminal" evidence="13">
    <location>
        <begin position="13"/>
        <end position="86"/>
    </location>
</feature>
<dbReference type="InterPro" id="IPR036412">
    <property type="entry name" value="HAD-like_sf"/>
</dbReference>
<keyword evidence="4" id="KW-0597">Phosphoprotein</keyword>
<dbReference type="SUPFAM" id="SSF81653">
    <property type="entry name" value="Calcium ATPase, transduction domain A"/>
    <property type="match status" value="1"/>
</dbReference>
<feature type="transmembrane region" description="Helical" evidence="12">
    <location>
        <begin position="253"/>
        <end position="272"/>
    </location>
</feature>
<dbReference type="GO" id="GO:1990573">
    <property type="term" value="P:potassium ion import across plasma membrane"/>
    <property type="evidence" value="ECO:0007669"/>
    <property type="project" value="TreeGrafter"/>
</dbReference>
<evidence type="ECO:0000256" key="1">
    <source>
        <dbReference type="ARBA" id="ARBA00004651"/>
    </source>
</evidence>
<dbReference type="AlphaFoldDB" id="A0A8J6QVH0"/>
<reference evidence="14" key="1">
    <citation type="submission" date="2020-09" db="EMBL/GenBank/DDBJ databases">
        <title>Pelobacter alkaliphilus sp. nov., a novel anaerobic arsenate-reducing bacterium from terrestrial mud volcano.</title>
        <authorList>
            <person name="Khomyakova M.A."/>
            <person name="Merkel A.Y."/>
            <person name="Slobodkin A.I."/>
        </authorList>
    </citation>
    <scope>NUCLEOTIDE SEQUENCE</scope>
    <source>
        <strain evidence="14">M08fum</strain>
    </source>
</reference>
<evidence type="ECO:0000256" key="2">
    <source>
        <dbReference type="ARBA" id="ARBA00005675"/>
    </source>
</evidence>
<feature type="transmembrane region" description="Helical" evidence="12">
    <location>
        <begin position="698"/>
        <end position="723"/>
    </location>
</feature>
<keyword evidence="10 12" id="KW-1133">Transmembrane helix</keyword>
<dbReference type="SMART" id="SM00831">
    <property type="entry name" value="Cation_ATPase_N"/>
    <property type="match status" value="1"/>
</dbReference>
<comment type="similarity">
    <text evidence="2">Belongs to the cation transport ATPase (P-type) (TC 3.A.3) family. Type IIA subfamily.</text>
</comment>
<dbReference type="InterPro" id="IPR008250">
    <property type="entry name" value="ATPase_P-typ_transduc_dom_A_sf"/>
</dbReference>
<evidence type="ECO:0000313" key="14">
    <source>
        <dbReference type="EMBL" id="MBD1401690.1"/>
    </source>
</evidence>
<dbReference type="InterPro" id="IPR044492">
    <property type="entry name" value="P_typ_ATPase_HD_dom"/>
</dbReference>
<feature type="transmembrane region" description="Helical" evidence="12">
    <location>
        <begin position="284"/>
        <end position="308"/>
    </location>
</feature>
<dbReference type="Pfam" id="PF00689">
    <property type="entry name" value="Cation_ATPase_C"/>
    <property type="match status" value="1"/>
</dbReference>
<evidence type="ECO:0000256" key="5">
    <source>
        <dbReference type="ARBA" id="ARBA00022692"/>
    </source>
</evidence>
<dbReference type="PROSITE" id="PS00154">
    <property type="entry name" value="ATPASE_E1_E2"/>
    <property type="match status" value="1"/>
</dbReference>
<dbReference type="PANTHER" id="PTHR43294">
    <property type="entry name" value="SODIUM/POTASSIUM-TRANSPORTING ATPASE SUBUNIT ALPHA"/>
    <property type="match status" value="1"/>
</dbReference>
<comment type="subcellular location">
    <subcellularLocation>
        <location evidence="1">Cell membrane</location>
        <topology evidence="1">Multi-pass membrane protein</topology>
    </subcellularLocation>
</comment>
<dbReference type="SUPFAM" id="SSF81665">
    <property type="entry name" value="Calcium ATPase, transmembrane domain M"/>
    <property type="match status" value="1"/>
</dbReference>
<dbReference type="InterPro" id="IPR004014">
    <property type="entry name" value="ATPase_P-typ_cation-transptr_N"/>
</dbReference>
<evidence type="ECO:0000256" key="7">
    <source>
        <dbReference type="ARBA" id="ARBA00022840"/>
    </source>
</evidence>
<accession>A0A8J6QVH0</accession>
<dbReference type="FunFam" id="3.40.50.1000:FF:000001">
    <property type="entry name" value="Phospholipid-transporting ATPase IC"/>
    <property type="match status" value="1"/>
</dbReference>
<dbReference type="InterPro" id="IPR059000">
    <property type="entry name" value="ATPase_P-type_domA"/>
</dbReference>
<evidence type="ECO:0000256" key="4">
    <source>
        <dbReference type="ARBA" id="ARBA00022553"/>
    </source>
</evidence>
<feature type="transmembrane region" description="Helical" evidence="12">
    <location>
        <begin position="767"/>
        <end position="790"/>
    </location>
</feature>
<dbReference type="InterPro" id="IPR050510">
    <property type="entry name" value="Cation_transp_ATPase_P-type"/>
</dbReference>
<dbReference type="Proteomes" id="UP000632828">
    <property type="component" value="Unassembled WGS sequence"/>
</dbReference>
<dbReference type="InterPro" id="IPR001757">
    <property type="entry name" value="P_typ_ATPase"/>
</dbReference>
<dbReference type="Pfam" id="PF00122">
    <property type="entry name" value="E1-E2_ATPase"/>
    <property type="match status" value="1"/>
</dbReference>